<dbReference type="EMBL" id="CM055110">
    <property type="protein sequence ID" value="KAJ7521209.1"/>
    <property type="molecule type" value="Genomic_DNA"/>
</dbReference>
<accession>A0ACC2AUJ9</accession>
<reference evidence="2" key="1">
    <citation type="journal article" date="2024" name="Proc. Natl. Acad. Sci. U.S.A.">
        <title>Extraordinary preservation of gene collinearity over three hundred million years revealed in homosporous lycophytes.</title>
        <authorList>
            <person name="Li C."/>
            <person name="Wickell D."/>
            <person name="Kuo L.Y."/>
            <person name="Chen X."/>
            <person name="Nie B."/>
            <person name="Liao X."/>
            <person name="Peng D."/>
            <person name="Ji J."/>
            <person name="Jenkins J."/>
            <person name="Williams M."/>
            <person name="Shu S."/>
            <person name="Plott C."/>
            <person name="Barry K."/>
            <person name="Rajasekar S."/>
            <person name="Grimwood J."/>
            <person name="Han X."/>
            <person name="Sun S."/>
            <person name="Hou Z."/>
            <person name="He W."/>
            <person name="Dai G."/>
            <person name="Sun C."/>
            <person name="Schmutz J."/>
            <person name="Leebens-Mack J.H."/>
            <person name="Li F.W."/>
            <person name="Wang L."/>
        </authorList>
    </citation>
    <scope>NUCLEOTIDE SEQUENCE [LARGE SCALE GENOMIC DNA]</scope>
    <source>
        <strain evidence="2">cv. PW_Plant_1</strain>
    </source>
</reference>
<proteinExistence type="predicted"/>
<evidence type="ECO:0000313" key="2">
    <source>
        <dbReference type="Proteomes" id="UP001162992"/>
    </source>
</evidence>
<organism evidence="1 2">
    <name type="scientific">Diphasiastrum complanatum</name>
    <name type="common">Issler's clubmoss</name>
    <name type="synonym">Lycopodium complanatum</name>
    <dbReference type="NCBI Taxonomy" id="34168"/>
    <lineage>
        <taxon>Eukaryota</taxon>
        <taxon>Viridiplantae</taxon>
        <taxon>Streptophyta</taxon>
        <taxon>Embryophyta</taxon>
        <taxon>Tracheophyta</taxon>
        <taxon>Lycopodiopsida</taxon>
        <taxon>Lycopodiales</taxon>
        <taxon>Lycopodiaceae</taxon>
        <taxon>Lycopodioideae</taxon>
        <taxon>Diphasiastrum</taxon>
    </lineage>
</organism>
<keyword evidence="2" id="KW-1185">Reference proteome</keyword>
<dbReference type="Proteomes" id="UP001162992">
    <property type="component" value="Chromosome 19"/>
</dbReference>
<sequence>MKFGKRLQSQIEETLPEWRDKFLSYKHLKKRLKLLLSAPDCFTQAAFDAPSPTCGSTEEDCTYLIDAAVQELRKERGGGHAQFQTTGLRSEEDSCNLGGGPSDKNRVHGEQSKQREGDLGPDSHGDRSNSIVADEEEENLSGSVRKAYENDQLTEEEADFIHLLNVELEKFNTFFMEKEEEYVIRLQELKERIEKLQGESRPSGRYPSVANGELIQIRKDIVTFHGEMVLLLNYSSLNYTGLVKILKKHDKRTGALLRMPFIQSVLHQPFFTTELLTKLVHECESNLHSIFPAFANDEVTVNRLNEEPRDMAQAQDASVLQGEDVDSIYRSTMAALRTIQDLRKGSSTHSSLSGSSLNRNGKGESDVIVNNVVAASPGLQQA</sequence>
<protein>
    <submittedName>
        <fullName evidence="1">Uncharacterized protein</fullName>
    </submittedName>
</protein>
<name>A0ACC2AUJ9_DIPCM</name>
<evidence type="ECO:0000313" key="1">
    <source>
        <dbReference type="EMBL" id="KAJ7521209.1"/>
    </source>
</evidence>
<gene>
    <name evidence="1" type="ORF">O6H91_19G042600</name>
</gene>
<comment type="caution">
    <text evidence="1">The sequence shown here is derived from an EMBL/GenBank/DDBJ whole genome shotgun (WGS) entry which is preliminary data.</text>
</comment>